<evidence type="ECO:0008006" key="5">
    <source>
        <dbReference type="Google" id="ProtNLM"/>
    </source>
</evidence>
<dbReference type="EMBL" id="FOKG01000001">
    <property type="protein sequence ID" value="SFA78664.1"/>
    <property type="molecule type" value="Genomic_DNA"/>
</dbReference>
<name>A0A1I0VQP2_9PSEU</name>
<dbReference type="InterPro" id="IPR024520">
    <property type="entry name" value="DUF3558"/>
</dbReference>
<dbReference type="Pfam" id="PF12079">
    <property type="entry name" value="DUF3558"/>
    <property type="match status" value="1"/>
</dbReference>
<reference evidence="4" key="1">
    <citation type="submission" date="2016-10" db="EMBL/GenBank/DDBJ databases">
        <authorList>
            <person name="Varghese N."/>
            <person name="Submissions S."/>
        </authorList>
    </citation>
    <scope>NUCLEOTIDE SEQUENCE [LARGE SCALE GENOMIC DNA]</scope>
    <source>
        <strain evidence="4">CGMCC 4.3568</strain>
    </source>
</reference>
<evidence type="ECO:0000313" key="3">
    <source>
        <dbReference type="EMBL" id="SFA78664.1"/>
    </source>
</evidence>
<proteinExistence type="predicted"/>
<organism evidence="3 4">
    <name type="scientific">Amycolatopsis marina</name>
    <dbReference type="NCBI Taxonomy" id="490629"/>
    <lineage>
        <taxon>Bacteria</taxon>
        <taxon>Bacillati</taxon>
        <taxon>Actinomycetota</taxon>
        <taxon>Actinomycetes</taxon>
        <taxon>Pseudonocardiales</taxon>
        <taxon>Pseudonocardiaceae</taxon>
        <taxon>Amycolatopsis</taxon>
    </lineage>
</organism>
<dbReference type="STRING" id="490629.SAMN05216266_101424"/>
<evidence type="ECO:0000256" key="2">
    <source>
        <dbReference type="SAM" id="SignalP"/>
    </source>
</evidence>
<feature type="chain" id="PRO_5017381798" description="DUF3558 domain-containing protein" evidence="2">
    <location>
        <begin position="24"/>
        <end position="209"/>
    </location>
</feature>
<feature type="region of interest" description="Disordered" evidence="1">
    <location>
        <begin position="24"/>
        <end position="52"/>
    </location>
</feature>
<dbReference type="PROSITE" id="PS51257">
    <property type="entry name" value="PROKAR_LIPOPROTEIN"/>
    <property type="match status" value="1"/>
</dbReference>
<evidence type="ECO:0000313" key="4">
    <source>
        <dbReference type="Proteomes" id="UP000243799"/>
    </source>
</evidence>
<evidence type="ECO:0000256" key="1">
    <source>
        <dbReference type="SAM" id="MobiDB-lite"/>
    </source>
</evidence>
<keyword evidence="2" id="KW-0732">Signal</keyword>
<feature type="compositionally biased region" description="Low complexity" evidence="1">
    <location>
        <begin position="24"/>
        <end position="44"/>
    </location>
</feature>
<accession>A0A1I0VQP2</accession>
<dbReference type="OrthoDB" id="3634312at2"/>
<sequence length="209" mass="22126">MGTRSTFTAALACTALALTSACDDGNTTGSPTTAPPTTTAQSPANFGTPTVENPLDTSSIDAKPCDVATPEQMNQLPGTVSESKTEDTALKSQSCAWFFDDEDQFSLGTVRAGTNLEGGANGLRTYYKAQAQGTLTVFKELPPVQGYPAVAYEQGGEREGKCAMAVGVRDDRAYTLTVSLRKDHPNYSDPCTIGTKISEFAIEYLQGKQ</sequence>
<protein>
    <recommendedName>
        <fullName evidence="5">DUF3558 domain-containing protein</fullName>
    </recommendedName>
</protein>
<dbReference type="Proteomes" id="UP000243799">
    <property type="component" value="Unassembled WGS sequence"/>
</dbReference>
<keyword evidence="4" id="KW-1185">Reference proteome</keyword>
<feature type="signal peptide" evidence="2">
    <location>
        <begin position="1"/>
        <end position="23"/>
    </location>
</feature>
<dbReference type="RefSeq" id="WP_091668553.1">
    <property type="nucleotide sequence ID" value="NZ_FOKG01000001.1"/>
</dbReference>
<gene>
    <name evidence="3" type="ORF">SAMN05216266_101424</name>
</gene>
<dbReference type="AlphaFoldDB" id="A0A1I0VQP2"/>